<evidence type="ECO:0000256" key="2">
    <source>
        <dbReference type="ARBA" id="ARBA00022801"/>
    </source>
</evidence>
<sequence length="562" mass="59552">MSLLLLAVLPLLALSSPPFPPPPLASSPPVVPPTVVLPSTNQTVTGTSSPSVSAFHALPFAAPPTGALRFSPPSPPAPSSAPIDGTERGAICPQFDVRNNLYLGSEDCLTLSVYAPSGAVSSGNGPPSSSAPLPVMVWLFGGGFAVGDGAEFGLYDGTALAESKNAVVVSPNYRVGALGFLASAALPDSGNFGLQDQRRALEWVQANIAAFGGDPDNVMIFGQSAGAISVCAHYANGEASAGLFSAAVMESGTCDSPEFFRAFGDSEAYSKEYAKSVGCEGDGDAYVECLRSLPTKEIIAGVVHGDAAYVPPLAPIMAFVPTISGSASGVPELPLASIKAGRSMAARGVPLALGSNQDEGSIFVPALPVMVPGFRYPFTRGSDVELAVHHILDPVLGADVVGEHFDELMAHYPQSKPSDQMMMILRDYVFLCPSRRAARAVSASGSADAFMYQFHYKNLWADVVELGDYHGVEIYFIFDTYGLPGMELLHPFLVGEKAMVEVMQGYWAGMAKQQRPKYEGGVNWPAYDRQQEQYMELNWPAVVKTDLNGEVCDYHDKMLNLY</sequence>
<evidence type="ECO:0000259" key="5">
    <source>
        <dbReference type="Pfam" id="PF00135"/>
    </source>
</evidence>
<protein>
    <recommendedName>
        <fullName evidence="3">Carboxylic ester hydrolase</fullName>
        <ecNumber evidence="3">3.1.1.-</ecNumber>
    </recommendedName>
</protein>
<keyword evidence="2 3" id="KW-0378">Hydrolase</keyword>
<comment type="similarity">
    <text evidence="1 3">Belongs to the type-B carboxylesterase/lipase family.</text>
</comment>
<evidence type="ECO:0000313" key="7">
    <source>
        <dbReference type="Proteomes" id="UP001165060"/>
    </source>
</evidence>
<name>A0ABQ6N5H9_9STRA</name>
<evidence type="ECO:0000256" key="4">
    <source>
        <dbReference type="SAM" id="SignalP"/>
    </source>
</evidence>
<feature type="chain" id="PRO_5045713996" description="Carboxylic ester hydrolase" evidence="4">
    <location>
        <begin position="16"/>
        <end position="562"/>
    </location>
</feature>
<keyword evidence="7" id="KW-1185">Reference proteome</keyword>
<dbReference type="InterPro" id="IPR029058">
    <property type="entry name" value="AB_hydrolase_fold"/>
</dbReference>
<dbReference type="InterPro" id="IPR050309">
    <property type="entry name" value="Type-B_Carboxylest/Lipase"/>
</dbReference>
<dbReference type="Gene3D" id="3.40.50.1820">
    <property type="entry name" value="alpha/beta hydrolase"/>
    <property type="match status" value="1"/>
</dbReference>
<feature type="domain" description="Carboxylesterase type B" evidence="5">
    <location>
        <begin position="44"/>
        <end position="554"/>
    </location>
</feature>
<proteinExistence type="inferred from homology"/>
<dbReference type="PROSITE" id="PS00941">
    <property type="entry name" value="CARBOXYLESTERASE_B_2"/>
    <property type="match status" value="1"/>
</dbReference>
<feature type="signal peptide" evidence="4">
    <location>
        <begin position="1"/>
        <end position="15"/>
    </location>
</feature>
<evidence type="ECO:0000313" key="6">
    <source>
        <dbReference type="EMBL" id="GMI40986.1"/>
    </source>
</evidence>
<dbReference type="EC" id="3.1.1.-" evidence="3"/>
<reference evidence="6 7" key="1">
    <citation type="journal article" date="2023" name="Commun. Biol.">
        <title>Genome analysis of Parmales, the sister group of diatoms, reveals the evolutionary specialization of diatoms from phago-mixotrophs to photoautotrophs.</title>
        <authorList>
            <person name="Ban H."/>
            <person name="Sato S."/>
            <person name="Yoshikawa S."/>
            <person name="Yamada K."/>
            <person name="Nakamura Y."/>
            <person name="Ichinomiya M."/>
            <person name="Sato N."/>
            <person name="Blanc-Mathieu R."/>
            <person name="Endo H."/>
            <person name="Kuwata A."/>
            <person name="Ogata H."/>
        </authorList>
    </citation>
    <scope>NUCLEOTIDE SEQUENCE [LARGE SCALE GENOMIC DNA]</scope>
</reference>
<keyword evidence="4" id="KW-0732">Signal</keyword>
<dbReference type="InterPro" id="IPR019819">
    <property type="entry name" value="Carboxylesterase_B_CS"/>
</dbReference>
<dbReference type="SUPFAM" id="SSF53474">
    <property type="entry name" value="alpha/beta-Hydrolases"/>
    <property type="match status" value="1"/>
</dbReference>
<dbReference type="Proteomes" id="UP001165060">
    <property type="component" value="Unassembled WGS sequence"/>
</dbReference>
<gene>
    <name evidence="6" type="ORF">TeGR_g10429</name>
</gene>
<accession>A0ABQ6N5H9</accession>
<evidence type="ECO:0000256" key="1">
    <source>
        <dbReference type="ARBA" id="ARBA00005964"/>
    </source>
</evidence>
<dbReference type="PANTHER" id="PTHR11559">
    <property type="entry name" value="CARBOXYLESTERASE"/>
    <property type="match status" value="1"/>
</dbReference>
<dbReference type="PROSITE" id="PS00122">
    <property type="entry name" value="CARBOXYLESTERASE_B_1"/>
    <property type="match status" value="1"/>
</dbReference>
<dbReference type="InterPro" id="IPR002018">
    <property type="entry name" value="CarbesteraseB"/>
</dbReference>
<dbReference type="EMBL" id="BRYB01002192">
    <property type="protein sequence ID" value="GMI40986.1"/>
    <property type="molecule type" value="Genomic_DNA"/>
</dbReference>
<dbReference type="InterPro" id="IPR019826">
    <property type="entry name" value="Carboxylesterase_B_AS"/>
</dbReference>
<evidence type="ECO:0000256" key="3">
    <source>
        <dbReference type="RuleBase" id="RU361235"/>
    </source>
</evidence>
<comment type="caution">
    <text evidence="6">The sequence shown here is derived from an EMBL/GenBank/DDBJ whole genome shotgun (WGS) entry which is preliminary data.</text>
</comment>
<dbReference type="Pfam" id="PF00135">
    <property type="entry name" value="COesterase"/>
    <property type="match status" value="1"/>
</dbReference>
<organism evidence="6 7">
    <name type="scientific">Tetraparma gracilis</name>
    <dbReference type="NCBI Taxonomy" id="2962635"/>
    <lineage>
        <taxon>Eukaryota</taxon>
        <taxon>Sar</taxon>
        <taxon>Stramenopiles</taxon>
        <taxon>Ochrophyta</taxon>
        <taxon>Bolidophyceae</taxon>
        <taxon>Parmales</taxon>
        <taxon>Triparmaceae</taxon>
        <taxon>Tetraparma</taxon>
    </lineage>
</organism>